<reference evidence="3" key="1">
    <citation type="submission" date="2021-08" db="EMBL/GenBank/DDBJ databases">
        <title>Whole genome sequencing of non-tuberculosis mycobacteria type-strains.</title>
        <authorList>
            <person name="Igarashi Y."/>
            <person name="Osugi A."/>
            <person name="Mitarai S."/>
        </authorList>
    </citation>
    <scope>NUCLEOTIDE SEQUENCE</scope>
    <source>
        <strain evidence="3">JCM 30995</strain>
    </source>
</reference>
<dbReference type="EMBL" id="CP080997">
    <property type="protein sequence ID" value="QZA07852.1"/>
    <property type="molecule type" value="Genomic_DNA"/>
</dbReference>
<organism evidence="3 4">
    <name type="scientific">Mycolicibacter heraklionensis</name>
    <dbReference type="NCBI Taxonomy" id="512402"/>
    <lineage>
        <taxon>Bacteria</taxon>
        <taxon>Bacillati</taxon>
        <taxon>Actinomycetota</taxon>
        <taxon>Actinomycetes</taxon>
        <taxon>Mycobacteriales</taxon>
        <taxon>Mycobacteriaceae</taxon>
        <taxon>Mycolicibacter</taxon>
    </lineage>
</organism>
<dbReference type="InterPro" id="IPR026954">
    <property type="entry name" value="PknH-like_Extracell"/>
</dbReference>
<name>A0A9X7ZGS9_9MYCO</name>
<dbReference type="Gene3D" id="3.40.1000.70">
    <property type="entry name" value="PknH-like extracellular domain"/>
    <property type="match status" value="1"/>
</dbReference>
<dbReference type="KEGG" id="mher:K3U94_00300"/>
<dbReference type="RefSeq" id="WP_220695235.1">
    <property type="nucleotide sequence ID" value="NZ_CP080997.1"/>
</dbReference>
<evidence type="ECO:0000259" key="2">
    <source>
        <dbReference type="Pfam" id="PF14032"/>
    </source>
</evidence>
<feature type="chain" id="PRO_5040742916" evidence="1">
    <location>
        <begin position="34"/>
        <end position="209"/>
    </location>
</feature>
<dbReference type="Pfam" id="PF14032">
    <property type="entry name" value="PknH_C"/>
    <property type="match status" value="1"/>
</dbReference>
<accession>A0A9X7ZGS9</accession>
<evidence type="ECO:0000313" key="3">
    <source>
        <dbReference type="EMBL" id="QZA07852.1"/>
    </source>
</evidence>
<proteinExistence type="predicted"/>
<keyword evidence="1" id="KW-0732">Signal</keyword>
<dbReference type="InterPro" id="IPR038232">
    <property type="entry name" value="PknH-like_Extracell_sf"/>
</dbReference>
<dbReference type="PROSITE" id="PS51257">
    <property type="entry name" value="PROKAR_LIPOPROTEIN"/>
    <property type="match status" value="1"/>
</dbReference>
<feature type="domain" description="PknH-like extracellular" evidence="2">
    <location>
        <begin position="39"/>
        <end position="207"/>
    </location>
</feature>
<evidence type="ECO:0000256" key="1">
    <source>
        <dbReference type="SAM" id="SignalP"/>
    </source>
</evidence>
<gene>
    <name evidence="3" type="ORF">K3U94_00300</name>
</gene>
<dbReference type="Proteomes" id="UP000825008">
    <property type="component" value="Chromosome"/>
</dbReference>
<dbReference type="AlphaFoldDB" id="A0A9X7ZGS9"/>
<feature type="signal peptide" evidence="1">
    <location>
        <begin position="1"/>
        <end position="33"/>
    </location>
</feature>
<sequence>MVRKDLFTRFRILAGVCCLAVALTACHSGGVGAAPGIDADALIVDLDDVQRITDRGDLTALPVTDAPTSFPENSRTPEQCRPVFGQEDAFGHKWSQFRAVTYTAAGGEISTISTVAQGIGIYPDDGAARAEFDRLVSSFEACAALQAKLYDFSLNKQDTSTVALVFPGNSQSVVYRIASSVLIDVVVQGIPRSDQIAETVTQMISERVR</sequence>
<protein>
    <submittedName>
        <fullName evidence="3">Sensor domain-containing protein</fullName>
    </submittedName>
</protein>
<evidence type="ECO:0000313" key="4">
    <source>
        <dbReference type="Proteomes" id="UP000825008"/>
    </source>
</evidence>